<keyword evidence="1" id="KW-0812">Transmembrane</keyword>
<gene>
    <name evidence="2" type="ORF">GLV81_07760</name>
</gene>
<evidence type="ECO:0000256" key="1">
    <source>
        <dbReference type="SAM" id="Phobius"/>
    </source>
</evidence>
<dbReference type="KEGG" id="fls:GLV81_07760"/>
<feature type="transmembrane region" description="Helical" evidence="1">
    <location>
        <begin position="256"/>
        <end position="273"/>
    </location>
</feature>
<sequence>MQPTKLQRLLFTSDILIIIAFALVPLFSTFPYRVNIFLSWEGAYRISQGQTPFQDFGLPMGYMFWVVPAFFFKIFGPGLVTLVKAQVFINILSGLAFRSMLKSLQVQPGLRLAGVLLFCLSFSFFNFWPWYNHTVIVYEFVALALLLKAITSQNKLRLLWFAAGGAFLFISFFTKQDGGGMAIMIGLALIGYASIADKKWWYLPAALAGIALAAAFFLLPLRGTDFGYWFNHGQPPHNSRLSAFDIVDEFFTNSQWIKFYLFIILLLMLPRLLKWKQLWADKMMMLFFLLTVGILAEASIFQITSYTPPDNNIFFHSFAAVFILQLLGQRMADLNFNSIKTITVVMAGMLLWWSGTYWKYINRIVSRANSGEQTAAAAVGRNTYMIKSDTSDVPMSKWIFSNRKGFEKIYMPPSTVEGIERVMKMDAVTKPTDKPRRILNFTELTPLILEMKYEQDRGIHIPLWHHRGVAMFDRETKLYTDRVHNKYYDLVLFEYMPKLNNFFPFEVRDSLLTNYELVDSFHAPRRPTDTWIEVFVPKHAAKDSSATSPLQ</sequence>
<organism evidence="2 3">
    <name type="scientific">Phnomibacter ginsenosidimutans</name>
    <dbReference type="NCBI Taxonomy" id="2676868"/>
    <lineage>
        <taxon>Bacteria</taxon>
        <taxon>Pseudomonadati</taxon>
        <taxon>Bacteroidota</taxon>
        <taxon>Chitinophagia</taxon>
        <taxon>Chitinophagales</taxon>
        <taxon>Chitinophagaceae</taxon>
        <taxon>Phnomibacter</taxon>
    </lineage>
</organism>
<feature type="transmembrane region" description="Helical" evidence="1">
    <location>
        <begin position="285"/>
        <end position="307"/>
    </location>
</feature>
<dbReference type="AlphaFoldDB" id="A0A6I6GK69"/>
<accession>A0A6I6GK69</accession>
<feature type="transmembrane region" description="Helical" evidence="1">
    <location>
        <begin position="9"/>
        <end position="30"/>
    </location>
</feature>
<name>A0A6I6GK69_9BACT</name>
<evidence type="ECO:0008006" key="4">
    <source>
        <dbReference type="Google" id="ProtNLM"/>
    </source>
</evidence>
<dbReference type="RefSeq" id="WP_157478310.1">
    <property type="nucleotide sequence ID" value="NZ_CP046566.1"/>
</dbReference>
<evidence type="ECO:0000313" key="3">
    <source>
        <dbReference type="Proteomes" id="UP000426027"/>
    </source>
</evidence>
<dbReference type="Proteomes" id="UP000426027">
    <property type="component" value="Chromosome"/>
</dbReference>
<feature type="transmembrane region" description="Helical" evidence="1">
    <location>
        <begin position="62"/>
        <end position="89"/>
    </location>
</feature>
<keyword evidence="1" id="KW-1133">Transmembrane helix</keyword>
<protein>
    <recommendedName>
        <fullName evidence="4">Glycosyltransferase RgtA/B/C/D-like domain-containing protein</fullName>
    </recommendedName>
</protein>
<reference evidence="2 3" key="1">
    <citation type="submission" date="2019-11" db="EMBL/GenBank/DDBJ databases">
        <authorList>
            <person name="Im W.T."/>
        </authorList>
    </citation>
    <scope>NUCLEOTIDE SEQUENCE [LARGE SCALE GENOMIC DNA]</scope>
    <source>
        <strain evidence="2 3">SB-02</strain>
    </source>
</reference>
<proteinExistence type="predicted"/>
<keyword evidence="1" id="KW-0472">Membrane</keyword>
<feature type="transmembrane region" description="Helical" evidence="1">
    <location>
        <begin position="202"/>
        <end position="221"/>
    </location>
</feature>
<evidence type="ECO:0000313" key="2">
    <source>
        <dbReference type="EMBL" id="QGW28008.1"/>
    </source>
</evidence>
<keyword evidence="3" id="KW-1185">Reference proteome</keyword>
<feature type="transmembrane region" description="Helical" evidence="1">
    <location>
        <begin position="110"/>
        <end position="129"/>
    </location>
</feature>
<feature type="transmembrane region" description="Helical" evidence="1">
    <location>
        <begin position="135"/>
        <end position="151"/>
    </location>
</feature>
<feature type="transmembrane region" description="Helical" evidence="1">
    <location>
        <begin position="341"/>
        <end position="360"/>
    </location>
</feature>
<feature type="transmembrane region" description="Helical" evidence="1">
    <location>
        <begin position="179"/>
        <end position="195"/>
    </location>
</feature>
<feature type="transmembrane region" description="Helical" evidence="1">
    <location>
        <begin position="313"/>
        <end position="329"/>
    </location>
</feature>
<feature type="transmembrane region" description="Helical" evidence="1">
    <location>
        <begin position="158"/>
        <end position="173"/>
    </location>
</feature>
<dbReference type="EMBL" id="CP046566">
    <property type="protein sequence ID" value="QGW28008.1"/>
    <property type="molecule type" value="Genomic_DNA"/>
</dbReference>